<protein>
    <recommendedName>
        <fullName evidence="5">PASTA domain-containing protein</fullName>
    </recommendedName>
</protein>
<comment type="caution">
    <text evidence="3">The sequence shown here is derived from an EMBL/GenBank/DDBJ whole genome shotgun (WGS) entry which is preliminary data.</text>
</comment>
<keyword evidence="2" id="KW-0732">Signal</keyword>
<dbReference type="Proteomes" id="UP000315759">
    <property type="component" value="Unassembled WGS sequence"/>
</dbReference>
<organism evidence="3 4">
    <name type="scientific">Mycolicibacterium hodleri</name>
    <dbReference type="NCBI Taxonomy" id="49897"/>
    <lineage>
        <taxon>Bacteria</taxon>
        <taxon>Bacillati</taxon>
        <taxon>Actinomycetota</taxon>
        <taxon>Actinomycetes</taxon>
        <taxon>Mycobacteriales</taxon>
        <taxon>Mycobacteriaceae</taxon>
        <taxon>Mycolicibacterium</taxon>
    </lineage>
</organism>
<feature type="chain" id="PRO_5021914039" description="PASTA domain-containing protein" evidence="2">
    <location>
        <begin position="33"/>
        <end position="136"/>
    </location>
</feature>
<dbReference type="AlphaFoldDB" id="A0A544VUG5"/>
<reference evidence="3 4" key="1">
    <citation type="submission" date="2018-10" db="EMBL/GenBank/DDBJ databases">
        <title>Draft genome of Mycobacterium hodleri strain B.</title>
        <authorList>
            <person name="Amande T.J."/>
            <person name="Mcgenity T.J."/>
        </authorList>
    </citation>
    <scope>NUCLEOTIDE SEQUENCE [LARGE SCALE GENOMIC DNA]</scope>
    <source>
        <strain evidence="3 4">B</strain>
    </source>
</reference>
<sequence>MGLGAVGLFVPAAIASTAIASVALLGPAVATAAPATSSSANVVGEPYYKAVGILKSQGLRATFGGSFGSDMPQSQCIVSQQKALKSKMILMLDCTTAAAKDAAGAAPAAPAAPAPGTSGSGQGTYGGPIGVPVPVG</sequence>
<feature type="compositionally biased region" description="Gly residues" evidence="1">
    <location>
        <begin position="118"/>
        <end position="129"/>
    </location>
</feature>
<feature type="region of interest" description="Disordered" evidence="1">
    <location>
        <begin position="108"/>
        <end position="136"/>
    </location>
</feature>
<evidence type="ECO:0000256" key="1">
    <source>
        <dbReference type="SAM" id="MobiDB-lite"/>
    </source>
</evidence>
<name>A0A544VUG5_9MYCO</name>
<feature type="signal peptide" evidence="2">
    <location>
        <begin position="1"/>
        <end position="32"/>
    </location>
</feature>
<proteinExistence type="predicted"/>
<keyword evidence="4" id="KW-1185">Reference proteome</keyword>
<accession>A0A544VUG5</accession>
<evidence type="ECO:0008006" key="5">
    <source>
        <dbReference type="Google" id="ProtNLM"/>
    </source>
</evidence>
<gene>
    <name evidence="3" type="ORF">D8S82_26355</name>
</gene>
<evidence type="ECO:0000313" key="4">
    <source>
        <dbReference type="Proteomes" id="UP000315759"/>
    </source>
</evidence>
<dbReference type="EMBL" id="VIFX01000042">
    <property type="protein sequence ID" value="TQR83619.1"/>
    <property type="molecule type" value="Genomic_DNA"/>
</dbReference>
<evidence type="ECO:0000256" key="2">
    <source>
        <dbReference type="SAM" id="SignalP"/>
    </source>
</evidence>
<evidence type="ECO:0000313" key="3">
    <source>
        <dbReference type="EMBL" id="TQR83619.1"/>
    </source>
</evidence>
<feature type="compositionally biased region" description="Low complexity" evidence="1">
    <location>
        <begin position="108"/>
        <end position="117"/>
    </location>
</feature>